<organism evidence="1 2">
    <name type="scientific">Pseudobacteriovorax antillogorgiicola</name>
    <dbReference type="NCBI Taxonomy" id="1513793"/>
    <lineage>
        <taxon>Bacteria</taxon>
        <taxon>Pseudomonadati</taxon>
        <taxon>Bdellovibrionota</taxon>
        <taxon>Oligoflexia</taxon>
        <taxon>Oligoflexales</taxon>
        <taxon>Pseudobacteriovoracaceae</taxon>
        <taxon>Pseudobacteriovorax</taxon>
    </lineage>
</organism>
<gene>
    <name evidence="1" type="ORF">SAMN06296036_10284</name>
</gene>
<accession>A0A1Y6BAH7</accession>
<sequence length="113" mass="13574">MHVLSLTKHQLQRLRNIQEVYKLAENIVPNLIREKIKGKEQAISANSILKLERREIYLNHTKIGHEEHNMTFLIVLLIHRYTKNQGNSKERPMLPEYVYNRLHFQSILEMKLF</sequence>
<protein>
    <submittedName>
        <fullName evidence="1">Uncharacterized protein</fullName>
    </submittedName>
</protein>
<reference evidence="2" key="1">
    <citation type="submission" date="2017-04" db="EMBL/GenBank/DDBJ databases">
        <authorList>
            <person name="Varghese N."/>
            <person name="Submissions S."/>
        </authorList>
    </citation>
    <scope>NUCLEOTIDE SEQUENCE [LARGE SCALE GENOMIC DNA]</scope>
    <source>
        <strain evidence="2">RKEM611</strain>
    </source>
</reference>
<proteinExistence type="predicted"/>
<evidence type="ECO:0000313" key="1">
    <source>
        <dbReference type="EMBL" id="SME94071.1"/>
    </source>
</evidence>
<dbReference type="EMBL" id="FWZT01000002">
    <property type="protein sequence ID" value="SME94071.1"/>
    <property type="molecule type" value="Genomic_DNA"/>
</dbReference>
<dbReference type="AlphaFoldDB" id="A0A1Y6BAH7"/>
<keyword evidence="2" id="KW-1185">Reference proteome</keyword>
<evidence type="ECO:0000313" key="2">
    <source>
        <dbReference type="Proteomes" id="UP000192907"/>
    </source>
</evidence>
<dbReference type="Proteomes" id="UP000192907">
    <property type="component" value="Unassembled WGS sequence"/>
</dbReference>
<name>A0A1Y6BAH7_9BACT</name>